<name>A0A540VYZ7_9ACTN</name>
<sequence length="203" mass="22750">MESFFDRVRHRWPAGREDLHVHILPPPEISAVLFEHYRDLTHRDPLVPVGPEWLHVTLLHSGPMAEWHPGEVEALVDQLGTRLADAEPVTLTLHRPNVGAVALECSCTPGEPTRQLWRACAEEISSVTGNRFPLIPTVHYPHASIAYSTGKLAERAELKAWLSDHHTDPLTFIAHRVAVVAQQHDEREITWRLLAELPLGGAA</sequence>
<dbReference type="Pfam" id="PF13563">
    <property type="entry name" value="2_5_RNA_ligase2"/>
    <property type="match status" value="1"/>
</dbReference>
<dbReference type="InterPro" id="IPR009097">
    <property type="entry name" value="Cyclic_Pdiesterase"/>
</dbReference>
<dbReference type="EMBL" id="VIGB01000003">
    <property type="protein sequence ID" value="TQF01988.1"/>
    <property type="molecule type" value="Genomic_DNA"/>
</dbReference>
<gene>
    <name evidence="1" type="ORF">E6W39_06500</name>
</gene>
<dbReference type="GO" id="GO:0016874">
    <property type="term" value="F:ligase activity"/>
    <property type="evidence" value="ECO:0007669"/>
    <property type="project" value="UniProtKB-KW"/>
</dbReference>
<dbReference type="OrthoDB" id="4178894at2"/>
<keyword evidence="2" id="KW-1185">Reference proteome</keyword>
<dbReference type="AlphaFoldDB" id="A0A540VYZ7"/>
<evidence type="ECO:0000313" key="2">
    <source>
        <dbReference type="Proteomes" id="UP000319103"/>
    </source>
</evidence>
<organism evidence="1 2">
    <name type="scientific">Kitasatospora acidiphila</name>
    <dbReference type="NCBI Taxonomy" id="2567942"/>
    <lineage>
        <taxon>Bacteria</taxon>
        <taxon>Bacillati</taxon>
        <taxon>Actinomycetota</taxon>
        <taxon>Actinomycetes</taxon>
        <taxon>Kitasatosporales</taxon>
        <taxon>Streptomycetaceae</taxon>
        <taxon>Kitasatospora</taxon>
    </lineage>
</organism>
<dbReference type="Proteomes" id="UP000319103">
    <property type="component" value="Unassembled WGS sequence"/>
</dbReference>
<dbReference type="RefSeq" id="WP_141632704.1">
    <property type="nucleotide sequence ID" value="NZ_VIGB01000003.1"/>
</dbReference>
<accession>A0A540VYZ7</accession>
<comment type="caution">
    <text evidence="1">The sequence shown here is derived from an EMBL/GenBank/DDBJ whole genome shotgun (WGS) entry which is preliminary data.</text>
</comment>
<dbReference type="SUPFAM" id="SSF55144">
    <property type="entry name" value="LigT-like"/>
    <property type="match status" value="1"/>
</dbReference>
<keyword evidence="1" id="KW-0436">Ligase</keyword>
<proteinExistence type="predicted"/>
<evidence type="ECO:0000313" key="1">
    <source>
        <dbReference type="EMBL" id="TQF01988.1"/>
    </source>
</evidence>
<dbReference type="Gene3D" id="3.90.1140.10">
    <property type="entry name" value="Cyclic phosphodiesterase"/>
    <property type="match status" value="1"/>
</dbReference>
<reference evidence="1 2" key="1">
    <citation type="submission" date="2019-06" db="EMBL/GenBank/DDBJ databases">
        <title>Description of Kitasatospora acidophila sp. nov. isolated from pine grove soil, and reclassification of Streptomyces novaecaesareae to Kitasatospora novaeceasareae comb. nov.</title>
        <authorList>
            <person name="Kim M.J."/>
        </authorList>
    </citation>
    <scope>NUCLEOTIDE SEQUENCE [LARGE SCALE GENOMIC DNA]</scope>
    <source>
        <strain evidence="1 2">MMS16-CNU292</strain>
    </source>
</reference>
<protein>
    <submittedName>
        <fullName evidence="1">2'-5' RNA ligase family protein</fullName>
    </submittedName>
</protein>